<sequence>MPAQLNRLASLRQHKQLRVEDLEDRRMLAIVWANPDPAANGFDSEYGAQADLATAIVQRAIGDWERAITSFNYDVDNDANPSNDLNDTFTLTLGAGDIAGRGVTSSVTYGADLRPYAATVTLDDNADGDGWYFDATPLDDAEFAAATGPYEASFTDASTAGQTAVYDFYRTALHEIGHAVGIGLIDVTALDSGQYPYLDANGGPLTNPNATNTSDPVLGTLTPRGVDQEDSFRLVSDPDGTPGTGDEVFAVNELWEYALAGGGTITFTEAGGGHFYDGAPDPNHSGIEVHDAELMAAGFAAPGATAAVVRQYISDTATSFLADAFGYTTASPAGSQDIAAQDFTAGLGQISFETHGGTLLVQGLHWDPTAATAVHVDDTISITQVGGEVRAAISYTLDNGDSYSFTRDIDAARVQQIIVAGSGGTDSVTVAGGLASITHQVDYVVSSNEDLDDPGTLGDGVVDLDATAPGAQLGLRAAVRDANAAGAASAIYVAPNPGRHVLSRVGTEANNAAYNDLDIDEDIAIYGAGAGASVVDAAGISDRVFTVRGGADLLLSRLTVTGGAASGGGGGLLVETGGAATLDQVAVVGNSAGGSGGGLLALSYPGTSGLTDVTIDRSVFYGNSTTQHGGGVYASQSGTTLTVGDSVFVGNTASLGSANVGQFNGAVGVNNGDNLVGAYSGSLFSSGAGDVVNGAPDEVVTSIVDTAQSGGSADALSLREAIDLANTASGADEVWLPAWDLRLSIQRTDQPTDLDALYGDLDVLGDLTLRRAGSVAGAVGWADSTVTDKVFELVGDYNNDLHVTASDYSVWYSQNGSSGVDPDAWENLPGDGDDDDDVDSADYYVWRGNLGADLTLIGVS</sequence>
<dbReference type="InterPro" id="IPR011050">
    <property type="entry name" value="Pectin_lyase_fold/virulence"/>
</dbReference>
<accession>A0A5C5UX74</accession>
<dbReference type="RefSeq" id="WP_146568117.1">
    <property type="nucleotide sequence ID" value="NZ_SIHJ01000004.1"/>
</dbReference>
<dbReference type="AlphaFoldDB" id="A0A5C5UX74"/>
<evidence type="ECO:0000313" key="2">
    <source>
        <dbReference type="Proteomes" id="UP000316714"/>
    </source>
</evidence>
<comment type="caution">
    <text evidence="1">The sequence shown here is derived from an EMBL/GenBank/DDBJ whole genome shotgun (WGS) entry which is preliminary data.</text>
</comment>
<dbReference type="Gene3D" id="3.40.390.10">
    <property type="entry name" value="Collagenase (Catalytic Domain)"/>
    <property type="match status" value="1"/>
</dbReference>
<protein>
    <submittedName>
        <fullName evidence="1">Uncharacterized protein</fullName>
    </submittedName>
</protein>
<dbReference type="GO" id="GO:0008237">
    <property type="term" value="F:metallopeptidase activity"/>
    <property type="evidence" value="ECO:0007669"/>
    <property type="project" value="InterPro"/>
</dbReference>
<dbReference type="OrthoDB" id="261436at2"/>
<dbReference type="SUPFAM" id="SSF51126">
    <property type="entry name" value="Pectin lyase-like"/>
    <property type="match status" value="1"/>
</dbReference>
<gene>
    <name evidence="1" type="ORF">KOR34_43570</name>
</gene>
<evidence type="ECO:0000313" key="1">
    <source>
        <dbReference type="EMBL" id="TWT30984.1"/>
    </source>
</evidence>
<dbReference type="InterPro" id="IPR024079">
    <property type="entry name" value="MetalloPept_cat_dom_sf"/>
</dbReference>
<dbReference type="EMBL" id="SIHJ01000004">
    <property type="protein sequence ID" value="TWT30984.1"/>
    <property type="molecule type" value="Genomic_DNA"/>
</dbReference>
<name>A0A5C5UX74_9BACT</name>
<keyword evidence="2" id="KW-1185">Reference proteome</keyword>
<proteinExistence type="predicted"/>
<organism evidence="1 2">
    <name type="scientific">Posidoniimonas corsicana</name>
    <dbReference type="NCBI Taxonomy" id="1938618"/>
    <lineage>
        <taxon>Bacteria</taxon>
        <taxon>Pseudomonadati</taxon>
        <taxon>Planctomycetota</taxon>
        <taxon>Planctomycetia</taxon>
        <taxon>Pirellulales</taxon>
        <taxon>Lacipirellulaceae</taxon>
        <taxon>Posidoniimonas</taxon>
    </lineage>
</organism>
<reference evidence="1 2" key="1">
    <citation type="submission" date="2019-02" db="EMBL/GenBank/DDBJ databases">
        <title>Deep-cultivation of Planctomycetes and their phenomic and genomic characterization uncovers novel biology.</title>
        <authorList>
            <person name="Wiegand S."/>
            <person name="Jogler M."/>
            <person name="Boedeker C."/>
            <person name="Pinto D."/>
            <person name="Vollmers J."/>
            <person name="Rivas-Marin E."/>
            <person name="Kohn T."/>
            <person name="Peeters S.H."/>
            <person name="Heuer A."/>
            <person name="Rast P."/>
            <person name="Oberbeckmann S."/>
            <person name="Bunk B."/>
            <person name="Jeske O."/>
            <person name="Meyerdierks A."/>
            <person name="Storesund J.E."/>
            <person name="Kallscheuer N."/>
            <person name="Luecker S."/>
            <person name="Lage O.M."/>
            <person name="Pohl T."/>
            <person name="Merkel B.J."/>
            <person name="Hornburger P."/>
            <person name="Mueller R.-W."/>
            <person name="Bruemmer F."/>
            <person name="Labrenz M."/>
            <person name="Spormann A.M."/>
            <person name="Op Den Camp H."/>
            <person name="Overmann J."/>
            <person name="Amann R."/>
            <person name="Jetten M.S.M."/>
            <person name="Mascher T."/>
            <person name="Medema M.H."/>
            <person name="Devos D.P."/>
            <person name="Kaster A.-K."/>
            <person name="Ovreas L."/>
            <person name="Rohde M."/>
            <person name="Galperin M.Y."/>
            <person name="Jogler C."/>
        </authorList>
    </citation>
    <scope>NUCLEOTIDE SEQUENCE [LARGE SCALE GENOMIC DNA]</scope>
    <source>
        <strain evidence="1 2">KOR34</strain>
    </source>
</reference>
<dbReference type="Proteomes" id="UP000316714">
    <property type="component" value="Unassembled WGS sequence"/>
</dbReference>